<dbReference type="PANTHER" id="PTHR40275">
    <property type="entry name" value="SSL7038 PROTEIN"/>
    <property type="match status" value="1"/>
</dbReference>
<proteinExistence type="predicted"/>
<dbReference type="Proteomes" id="UP000199671">
    <property type="component" value="Unassembled WGS sequence"/>
</dbReference>
<dbReference type="PANTHER" id="PTHR40275:SF1">
    <property type="entry name" value="SSL7038 PROTEIN"/>
    <property type="match status" value="1"/>
</dbReference>
<evidence type="ECO:0000313" key="1">
    <source>
        <dbReference type="EMBL" id="SDM26284.1"/>
    </source>
</evidence>
<dbReference type="NCBIfam" id="TIGR02684">
    <property type="entry name" value="dnstrm_HI1420"/>
    <property type="match status" value="1"/>
</dbReference>
<reference evidence="1 2" key="1">
    <citation type="submission" date="2016-10" db="EMBL/GenBank/DDBJ databases">
        <authorList>
            <person name="de Groot N.N."/>
        </authorList>
    </citation>
    <scope>NUCLEOTIDE SEQUENCE [LARGE SCALE GENOMIC DNA]</scope>
    <source>
        <strain evidence="1 2">KPR-7B</strain>
    </source>
</reference>
<dbReference type="SUPFAM" id="SSF47413">
    <property type="entry name" value="lambda repressor-like DNA-binding domains"/>
    <property type="match status" value="1"/>
</dbReference>
<protein>
    <submittedName>
        <fullName evidence="1">Probable addiction module antidote protein</fullName>
    </submittedName>
</protein>
<dbReference type="EMBL" id="FNHU01000001">
    <property type="protein sequence ID" value="SDM26284.1"/>
    <property type="molecule type" value="Genomic_DNA"/>
</dbReference>
<dbReference type="InterPro" id="IPR014057">
    <property type="entry name" value="HI1420"/>
</dbReference>
<name>A0A1G9RSZ9_9ACTO</name>
<dbReference type="Pfam" id="PF21716">
    <property type="entry name" value="dnstrm_HI1420"/>
    <property type="match status" value="1"/>
</dbReference>
<gene>
    <name evidence="1" type="ORF">SAMN04487766_101130</name>
</gene>
<sequence>MSLIRWDAADYLDDDDAIIAYLNEAAAQDDPKLLQAALGDIARAKGMSGIAEQVGVGRESLYKSLSGAGNPSFQTVARVVRALGGRITITTAA</sequence>
<dbReference type="RefSeq" id="WP_092606812.1">
    <property type="nucleotide sequence ID" value="NZ_FNHU01000001.1"/>
</dbReference>
<dbReference type="AlphaFoldDB" id="A0A1G9RSZ9"/>
<evidence type="ECO:0000313" key="2">
    <source>
        <dbReference type="Proteomes" id="UP000199671"/>
    </source>
</evidence>
<dbReference type="InterPro" id="IPR010982">
    <property type="entry name" value="Lambda_DNA-bd_dom_sf"/>
</dbReference>
<dbReference type="GO" id="GO:0003677">
    <property type="term" value="F:DNA binding"/>
    <property type="evidence" value="ECO:0007669"/>
    <property type="project" value="InterPro"/>
</dbReference>
<dbReference type="OrthoDB" id="2241234at2"/>
<accession>A0A1G9RSZ9</accession>
<organism evidence="1 2">
    <name type="scientific">Actinomyces ruminicola</name>
    <dbReference type="NCBI Taxonomy" id="332524"/>
    <lineage>
        <taxon>Bacteria</taxon>
        <taxon>Bacillati</taxon>
        <taxon>Actinomycetota</taxon>
        <taxon>Actinomycetes</taxon>
        <taxon>Actinomycetales</taxon>
        <taxon>Actinomycetaceae</taxon>
        <taxon>Actinomyces</taxon>
    </lineage>
</organism>